<dbReference type="Proteomes" id="UP000051450">
    <property type="component" value="Unassembled WGS sequence"/>
</dbReference>
<reference evidence="2 3" key="1">
    <citation type="journal article" date="2015" name="Genome Announc.">
        <title>Expanding the biotechnology potential of lactobacilli through comparative genomics of 213 strains and associated genera.</title>
        <authorList>
            <person name="Sun Z."/>
            <person name="Harris H.M."/>
            <person name="McCann A."/>
            <person name="Guo C."/>
            <person name="Argimon S."/>
            <person name="Zhang W."/>
            <person name="Yang X."/>
            <person name="Jeffery I.B."/>
            <person name="Cooney J.C."/>
            <person name="Kagawa T.F."/>
            <person name="Liu W."/>
            <person name="Song Y."/>
            <person name="Salvetti E."/>
            <person name="Wrobel A."/>
            <person name="Rasinkangas P."/>
            <person name="Parkhill J."/>
            <person name="Rea M.C."/>
            <person name="O'Sullivan O."/>
            <person name="Ritari J."/>
            <person name="Douillard F.P."/>
            <person name="Paul Ross R."/>
            <person name="Yang R."/>
            <person name="Briner A.E."/>
            <person name="Felis G.E."/>
            <person name="de Vos W.M."/>
            <person name="Barrangou R."/>
            <person name="Klaenhammer T.R."/>
            <person name="Caufield P.W."/>
            <person name="Cui Y."/>
            <person name="Zhang H."/>
            <person name="O'Toole P.W."/>
        </authorList>
    </citation>
    <scope>NUCLEOTIDE SEQUENCE [LARGE SCALE GENOMIC DNA]</scope>
    <source>
        <strain evidence="2 3">DSM 15638</strain>
    </source>
</reference>
<name>A0A0R1HGD4_9LACO</name>
<keyword evidence="1" id="KW-0812">Transmembrane</keyword>
<feature type="transmembrane region" description="Helical" evidence="1">
    <location>
        <begin position="6"/>
        <end position="23"/>
    </location>
</feature>
<comment type="caution">
    <text evidence="2">The sequence shown here is derived from an EMBL/GenBank/DDBJ whole genome shotgun (WGS) entry which is preliminary data.</text>
</comment>
<accession>A0A0R1HGD4</accession>
<protein>
    <submittedName>
        <fullName evidence="2">Uncharacterized protein</fullName>
    </submittedName>
</protein>
<dbReference type="PATRIC" id="fig|1423719.4.peg.1454"/>
<dbReference type="AlphaFoldDB" id="A0A0R1HGD4"/>
<keyword evidence="1" id="KW-0472">Membrane</keyword>
<gene>
    <name evidence="2" type="ORF">FC66_GL001431</name>
</gene>
<dbReference type="RefSeq" id="WP_057974482.1">
    <property type="nucleotide sequence ID" value="NZ_AZDI01000008.1"/>
</dbReference>
<keyword evidence="1" id="KW-1133">Transmembrane helix</keyword>
<evidence type="ECO:0000313" key="2">
    <source>
        <dbReference type="EMBL" id="KRK45468.1"/>
    </source>
</evidence>
<dbReference type="EMBL" id="AZDI01000008">
    <property type="protein sequence ID" value="KRK45468.1"/>
    <property type="molecule type" value="Genomic_DNA"/>
</dbReference>
<sequence length="132" mass="15045">MGRKGWIILLTFITVSVIGGNLYKVHEKKVEEKNEIVQVKVEHSFVVELKKNVAGIKSIKFKQALYNSWINQYMMTIMLTYEKEPGSNEVNFDYYDKDKMKEISGLEGTGVNKGVTKGKVEVTYTNGKKTSI</sequence>
<keyword evidence="3" id="KW-1185">Reference proteome</keyword>
<evidence type="ECO:0000256" key="1">
    <source>
        <dbReference type="SAM" id="Phobius"/>
    </source>
</evidence>
<evidence type="ECO:0000313" key="3">
    <source>
        <dbReference type="Proteomes" id="UP000051450"/>
    </source>
</evidence>
<organism evidence="2 3">
    <name type="scientific">Dellaglioa algida DSM 15638</name>
    <dbReference type="NCBI Taxonomy" id="1423719"/>
    <lineage>
        <taxon>Bacteria</taxon>
        <taxon>Bacillati</taxon>
        <taxon>Bacillota</taxon>
        <taxon>Bacilli</taxon>
        <taxon>Lactobacillales</taxon>
        <taxon>Lactobacillaceae</taxon>
        <taxon>Dellaglioa</taxon>
    </lineage>
</organism>
<proteinExistence type="predicted"/>